<comment type="caution">
    <text evidence="1">The sequence shown here is derived from an EMBL/GenBank/DDBJ whole genome shotgun (WGS) entry which is preliminary data.</text>
</comment>
<protein>
    <submittedName>
        <fullName evidence="1">Uncharacterized protein</fullName>
    </submittedName>
</protein>
<keyword evidence="2" id="KW-1185">Reference proteome</keyword>
<accession>A0A8X6KBR1</accession>
<organism evidence="1 2">
    <name type="scientific">Trichonephila clavata</name>
    <name type="common">Joro spider</name>
    <name type="synonym">Nephila clavata</name>
    <dbReference type="NCBI Taxonomy" id="2740835"/>
    <lineage>
        <taxon>Eukaryota</taxon>
        <taxon>Metazoa</taxon>
        <taxon>Ecdysozoa</taxon>
        <taxon>Arthropoda</taxon>
        <taxon>Chelicerata</taxon>
        <taxon>Arachnida</taxon>
        <taxon>Araneae</taxon>
        <taxon>Araneomorphae</taxon>
        <taxon>Entelegynae</taxon>
        <taxon>Araneoidea</taxon>
        <taxon>Nephilidae</taxon>
        <taxon>Trichonephila</taxon>
    </lineage>
</organism>
<gene>
    <name evidence="1" type="ORF">TNCT_87221</name>
</gene>
<dbReference type="OrthoDB" id="6436015at2759"/>
<evidence type="ECO:0000313" key="1">
    <source>
        <dbReference type="EMBL" id="GFQ67113.1"/>
    </source>
</evidence>
<dbReference type="EMBL" id="BMAO01030306">
    <property type="protein sequence ID" value="GFQ67113.1"/>
    <property type="molecule type" value="Genomic_DNA"/>
</dbReference>
<name>A0A8X6KBR1_TRICU</name>
<evidence type="ECO:0000313" key="2">
    <source>
        <dbReference type="Proteomes" id="UP000887116"/>
    </source>
</evidence>
<reference evidence="1" key="1">
    <citation type="submission" date="2020-07" db="EMBL/GenBank/DDBJ databases">
        <title>Multicomponent nature underlies the extraordinary mechanical properties of spider dragline silk.</title>
        <authorList>
            <person name="Kono N."/>
            <person name="Nakamura H."/>
            <person name="Mori M."/>
            <person name="Yoshida Y."/>
            <person name="Ohtoshi R."/>
            <person name="Malay A.D."/>
            <person name="Moran D.A.P."/>
            <person name="Tomita M."/>
            <person name="Numata K."/>
            <person name="Arakawa K."/>
        </authorList>
    </citation>
    <scope>NUCLEOTIDE SEQUENCE</scope>
</reference>
<proteinExistence type="predicted"/>
<sequence length="99" mass="11266">MCSKIDLTSSDSKLWKLVKHINKEQEQFETCNSVRDVAGQVYPDDKSAANGLAAHYQSSSRFNFFSVNRSIFKRARYVIDGCRSSDCEEIQCLPNYNSS</sequence>
<dbReference type="Proteomes" id="UP000887116">
    <property type="component" value="Unassembled WGS sequence"/>
</dbReference>
<dbReference type="AlphaFoldDB" id="A0A8X6KBR1"/>